<accession>A0A383DGS0</accession>
<protein>
    <recommendedName>
        <fullName evidence="1">GST N-terminal domain-containing protein</fullName>
    </recommendedName>
</protein>
<gene>
    <name evidence="2" type="ORF">METZ01_LOCUS496531</name>
</gene>
<dbReference type="InterPro" id="IPR004045">
    <property type="entry name" value="Glutathione_S-Trfase_N"/>
</dbReference>
<organism evidence="2">
    <name type="scientific">marine metagenome</name>
    <dbReference type="NCBI Taxonomy" id="408172"/>
    <lineage>
        <taxon>unclassified sequences</taxon>
        <taxon>metagenomes</taxon>
        <taxon>ecological metagenomes</taxon>
    </lineage>
</organism>
<dbReference type="AlphaFoldDB" id="A0A383DGS0"/>
<dbReference type="InterPro" id="IPR036249">
    <property type="entry name" value="Thioredoxin-like_sf"/>
</dbReference>
<dbReference type="EMBL" id="UINC01217186">
    <property type="protein sequence ID" value="SVE43677.1"/>
    <property type="molecule type" value="Genomic_DNA"/>
</dbReference>
<proteinExistence type="predicted"/>
<dbReference type="SUPFAM" id="SSF52833">
    <property type="entry name" value="Thioredoxin-like"/>
    <property type="match status" value="1"/>
</dbReference>
<dbReference type="PROSITE" id="PS50404">
    <property type="entry name" value="GST_NTER"/>
    <property type="match status" value="1"/>
</dbReference>
<reference evidence="2" key="1">
    <citation type="submission" date="2018-05" db="EMBL/GenBank/DDBJ databases">
        <authorList>
            <person name="Lanie J.A."/>
            <person name="Ng W.-L."/>
            <person name="Kazmierczak K.M."/>
            <person name="Andrzejewski T.M."/>
            <person name="Davidsen T.M."/>
            <person name="Wayne K.J."/>
            <person name="Tettelin H."/>
            <person name="Glass J.I."/>
            <person name="Rusch D."/>
            <person name="Podicherti R."/>
            <person name="Tsui H.-C.T."/>
            <person name="Winkler M.E."/>
        </authorList>
    </citation>
    <scope>NUCLEOTIDE SEQUENCE</scope>
</reference>
<dbReference type="Pfam" id="PF13409">
    <property type="entry name" value="GST_N_2"/>
    <property type="match status" value="1"/>
</dbReference>
<feature type="non-terminal residue" evidence="2">
    <location>
        <position position="67"/>
    </location>
</feature>
<sequence length="67" mass="7478">MELFGSSASPFVRKVRVMAIEAGVDTTFVWRELSTTPINPDLQLAEANPLAKMPTMMTANRQMLYDS</sequence>
<feature type="domain" description="GST N-terminal" evidence="1">
    <location>
        <begin position="1"/>
        <end position="67"/>
    </location>
</feature>
<dbReference type="Gene3D" id="3.40.30.10">
    <property type="entry name" value="Glutaredoxin"/>
    <property type="match status" value="1"/>
</dbReference>
<name>A0A383DGS0_9ZZZZ</name>
<evidence type="ECO:0000259" key="1">
    <source>
        <dbReference type="PROSITE" id="PS50404"/>
    </source>
</evidence>
<evidence type="ECO:0000313" key="2">
    <source>
        <dbReference type="EMBL" id="SVE43677.1"/>
    </source>
</evidence>